<name>A0A4P9XF87_9FUNG</name>
<keyword evidence="4 11" id="KW-0949">S-adenosyl-L-methionine</keyword>
<organism evidence="12 13">
    <name type="scientific">Caulochytrium protostelioides</name>
    <dbReference type="NCBI Taxonomy" id="1555241"/>
    <lineage>
        <taxon>Eukaryota</taxon>
        <taxon>Fungi</taxon>
        <taxon>Fungi incertae sedis</taxon>
        <taxon>Chytridiomycota</taxon>
        <taxon>Chytridiomycota incertae sedis</taxon>
        <taxon>Chytridiomycetes</taxon>
        <taxon>Caulochytriales</taxon>
        <taxon>Caulochytriaceae</taxon>
        <taxon>Caulochytrium</taxon>
    </lineage>
</organism>
<comment type="similarity">
    <text evidence="1">Belongs to the methyltransferase superfamily. NTM1 family.</text>
</comment>
<dbReference type="PANTHER" id="PTHR12753:SF0">
    <property type="entry name" value="ALPHA N-TERMINAL PROTEIN METHYLTRANSFERASE 1"/>
    <property type="match status" value="1"/>
</dbReference>
<dbReference type="GO" id="GO:0005737">
    <property type="term" value="C:cytoplasm"/>
    <property type="evidence" value="ECO:0007669"/>
    <property type="project" value="TreeGrafter"/>
</dbReference>
<proteinExistence type="inferred from homology"/>
<feature type="binding site" evidence="11">
    <location>
        <position position="75"/>
    </location>
    <ligand>
        <name>S-adenosyl-L-methionine</name>
        <dbReference type="ChEBI" id="CHEBI:59789"/>
    </ligand>
</feature>
<evidence type="ECO:0000256" key="10">
    <source>
        <dbReference type="ARBA" id="ARBA00048167"/>
    </source>
</evidence>
<dbReference type="Pfam" id="PF05891">
    <property type="entry name" value="Methyltransf_PK"/>
    <property type="match status" value="1"/>
</dbReference>
<dbReference type="InterPro" id="IPR008576">
    <property type="entry name" value="MeTrfase_NTM1"/>
</dbReference>
<gene>
    <name evidence="12" type="ORF">CXG81DRAFT_29167</name>
</gene>
<dbReference type="PANTHER" id="PTHR12753">
    <property type="entry name" value="AD-003 - RELATED"/>
    <property type="match status" value="1"/>
</dbReference>
<dbReference type="CDD" id="cd02440">
    <property type="entry name" value="AdoMet_MTases"/>
    <property type="match status" value="1"/>
</dbReference>
<dbReference type="EC" id="2.1.1.244" evidence="5"/>
<comment type="catalytic activity">
    <reaction evidence="9">
        <text>N-terminal L-prolyl-L-prolyl-L-lysyl-[protein] + 2 S-adenosyl-L-methionine = N-terminal N,N-dimethyl-L-prolyl-L-prolyl-L-lysyl-[protein] + 2 S-adenosyl-L-homocysteine + 2 H(+)</text>
        <dbReference type="Rhea" id="RHEA:54736"/>
        <dbReference type="Rhea" id="RHEA-COMP:13787"/>
        <dbReference type="Rhea" id="RHEA-COMP:13974"/>
        <dbReference type="ChEBI" id="CHEBI:15378"/>
        <dbReference type="ChEBI" id="CHEBI:57856"/>
        <dbReference type="ChEBI" id="CHEBI:59789"/>
        <dbReference type="ChEBI" id="CHEBI:138059"/>
        <dbReference type="ChEBI" id="CHEBI:138318"/>
        <dbReference type="EC" id="2.1.1.244"/>
    </reaction>
</comment>
<evidence type="ECO:0000256" key="6">
    <source>
        <dbReference type="ARBA" id="ARBA00039449"/>
    </source>
</evidence>
<dbReference type="InterPro" id="IPR029063">
    <property type="entry name" value="SAM-dependent_MTases_sf"/>
</dbReference>
<dbReference type="PIRSF" id="PIRSF016958">
    <property type="entry name" value="DUF858_MeTrfase_lik"/>
    <property type="match status" value="1"/>
</dbReference>
<comment type="catalytic activity">
    <reaction evidence="10">
        <text>N-terminal L-alanyl-L-prolyl-L-lysyl-[protein] + 3 S-adenosyl-L-methionine = N-terminal N,N,N-trimethyl-L-alanyl-L-prolyl-L-lysyl-[protein] + 3 S-adenosyl-L-homocysteine + 3 H(+)</text>
        <dbReference type="Rhea" id="RHEA:54712"/>
        <dbReference type="Rhea" id="RHEA-COMP:13785"/>
        <dbReference type="Rhea" id="RHEA-COMP:13971"/>
        <dbReference type="ChEBI" id="CHEBI:15378"/>
        <dbReference type="ChEBI" id="CHEBI:57856"/>
        <dbReference type="ChEBI" id="CHEBI:59789"/>
        <dbReference type="ChEBI" id="CHEBI:138057"/>
        <dbReference type="ChEBI" id="CHEBI:138315"/>
        <dbReference type="EC" id="2.1.1.244"/>
    </reaction>
</comment>
<evidence type="ECO:0000256" key="11">
    <source>
        <dbReference type="PIRSR" id="PIRSR016958-1"/>
    </source>
</evidence>
<keyword evidence="3" id="KW-0808">Transferase</keyword>
<dbReference type="AlphaFoldDB" id="A0A4P9XF87"/>
<evidence type="ECO:0000256" key="2">
    <source>
        <dbReference type="ARBA" id="ARBA00022603"/>
    </source>
</evidence>
<protein>
    <recommendedName>
        <fullName evidence="6">Alpha N-terminal protein methyltransferase 1</fullName>
        <ecNumber evidence="5">2.1.1.244</ecNumber>
    </recommendedName>
    <alternativeName>
        <fullName evidence="7">X-Pro-Lys N-terminal protein methyltransferase 1</fullName>
    </alternativeName>
</protein>
<feature type="binding site" evidence="11">
    <location>
        <position position="146"/>
    </location>
    <ligand>
        <name>S-adenosyl-L-methionine</name>
        <dbReference type="ChEBI" id="CHEBI:59789"/>
    </ligand>
</feature>
<comment type="catalytic activity">
    <reaction evidence="8">
        <text>N-terminal L-seryl-L-prolyl-L-lysyl-[protein] + 3 S-adenosyl-L-methionine = N-terminal N,N,N-trimethyl-L-seryl-L-prolyl-L-lysyl-[protein] + 3 S-adenosyl-L-homocysteine + 3 H(+)</text>
        <dbReference type="Rhea" id="RHEA:54724"/>
        <dbReference type="Rhea" id="RHEA-COMP:13789"/>
        <dbReference type="Rhea" id="RHEA-COMP:13973"/>
        <dbReference type="ChEBI" id="CHEBI:15378"/>
        <dbReference type="ChEBI" id="CHEBI:57856"/>
        <dbReference type="ChEBI" id="CHEBI:59789"/>
        <dbReference type="ChEBI" id="CHEBI:138061"/>
        <dbReference type="ChEBI" id="CHEBI:138317"/>
        <dbReference type="EC" id="2.1.1.244"/>
    </reaction>
</comment>
<dbReference type="STRING" id="1555241.A0A4P9XF87"/>
<dbReference type="SUPFAM" id="SSF53335">
    <property type="entry name" value="S-adenosyl-L-methionine-dependent methyltransferases"/>
    <property type="match status" value="1"/>
</dbReference>
<accession>A0A4P9XF87</accession>
<evidence type="ECO:0000256" key="4">
    <source>
        <dbReference type="ARBA" id="ARBA00022691"/>
    </source>
</evidence>
<sequence>MADPTTASDAASGEGPEFYSNARKYWATVPATVDGVLGGLGYLNALDARTTGAFLDRLAAAAAGAHTRGRACDCGAGIGRVTQHVLAPRYATVDLVESDVKFCDEARAALSQPASGVGPDRLGDIYNVGLEGFRPPAARYDLVWCQWVLSHLSDDDLVAFLERCAAALRPGGWIGVKENTCGGDERIFDDEDSSFTRPAALFESIFARAGLRVHATELQQGMPPGLFKVRMWMLVPI</sequence>
<evidence type="ECO:0000256" key="5">
    <source>
        <dbReference type="ARBA" id="ARBA00039112"/>
    </source>
</evidence>
<keyword evidence="2" id="KW-0489">Methyltransferase</keyword>
<dbReference type="GO" id="GO:0071885">
    <property type="term" value="F:N-terminal protein N-methyltransferase activity"/>
    <property type="evidence" value="ECO:0007669"/>
    <property type="project" value="UniProtKB-EC"/>
</dbReference>
<evidence type="ECO:0000256" key="7">
    <source>
        <dbReference type="ARBA" id="ARBA00043129"/>
    </source>
</evidence>
<dbReference type="Proteomes" id="UP000274922">
    <property type="component" value="Unassembled WGS sequence"/>
</dbReference>
<evidence type="ECO:0000313" key="13">
    <source>
        <dbReference type="Proteomes" id="UP000274922"/>
    </source>
</evidence>
<dbReference type="OrthoDB" id="1298661at2759"/>
<evidence type="ECO:0000256" key="3">
    <source>
        <dbReference type="ARBA" id="ARBA00022679"/>
    </source>
</evidence>
<reference evidence="13" key="1">
    <citation type="journal article" date="2018" name="Nat. Microbiol.">
        <title>Leveraging single-cell genomics to expand the fungal tree of life.</title>
        <authorList>
            <person name="Ahrendt S.R."/>
            <person name="Quandt C.A."/>
            <person name="Ciobanu D."/>
            <person name="Clum A."/>
            <person name="Salamov A."/>
            <person name="Andreopoulos B."/>
            <person name="Cheng J.F."/>
            <person name="Woyke T."/>
            <person name="Pelin A."/>
            <person name="Henrissat B."/>
            <person name="Reynolds N.K."/>
            <person name="Benny G.L."/>
            <person name="Smith M.E."/>
            <person name="James T.Y."/>
            <person name="Grigoriev I.V."/>
        </authorList>
    </citation>
    <scope>NUCLEOTIDE SEQUENCE [LARGE SCALE GENOMIC DNA]</scope>
    <source>
        <strain evidence="13">ATCC 52028</strain>
    </source>
</reference>
<evidence type="ECO:0000256" key="1">
    <source>
        <dbReference type="ARBA" id="ARBA00009059"/>
    </source>
</evidence>
<dbReference type="Gene3D" id="3.40.50.150">
    <property type="entry name" value="Vaccinia Virus protein VP39"/>
    <property type="match status" value="1"/>
</dbReference>
<keyword evidence="13" id="KW-1185">Reference proteome</keyword>
<feature type="binding site" evidence="11">
    <location>
        <position position="80"/>
    </location>
    <ligand>
        <name>S-adenosyl-L-methionine</name>
        <dbReference type="ChEBI" id="CHEBI:59789"/>
    </ligand>
</feature>
<dbReference type="EMBL" id="ML014117">
    <property type="protein sequence ID" value="RKP03871.1"/>
    <property type="molecule type" value="Genomic_DNA"/>
</dbReference>
<dbReference type="GO" id="GO:0032259">
    <property type="term" value="P:methylation"/>
    <property type="evidence" value="ECO:0007669"/>
    <property type="project" value="UniProtKB-KW"/>
</dbReference>
<evidence type="ECO:0000256" key="8">
    <source>
        <dbReference type="ARBA" id="ARBA00047306"/>
    </source>
</evidence>
<evidence type="ECO:0000313" key="12">
    <source>
        <dbReference type="EMBL" id="RKP03871.1"/>
    </source>
</evidence>
<evidence type="ECO:0000256" key="9">
    <source>
        <dbReference type="ARBA" id="ARBA00047885"/>
    </source>
</evidence>